<dbReference type="eggNOG" id="COG0497">
    <property type="taxonomic scope" value="Bacteria"/>
</dbReference>
<evidence type="ECO:0000256" key="2">
    <source>
        <dbReference type="ARBA" id="ARBA00009441"/>
    </source>
</evidence>
<evidence type="ECO:0000313" key="11">
    <source>
        <dbReference type="EMBL" id="CAQ80159.1"/>
    </source>
</evidence>
<name>B6EKA5_ALISL</name>
<dbReference type="Gene3D" id="3.40.50.300">
    <property type="entry name" value="P-loop containing nucleotide triphosphate hydrolases"/>
    <property type="match status" value="2"/>
</dbReference>
<reference evidence="11 12" key="1">
    <citation type="journal article" date="2008" name="BMC Genomics">
        <title>The genome sequence of the fish pathogen Aliivibrio salmonicida strain LFI1238 shows extensive evidence of gene decay.</title>
        <authorList>
            <person name="Hjerde E."/>
            <person name="Lorentzen M.S."/>
            <person name="Holden M.T."/>
            <person name="Seeger K."/>
            <person name="Paulsen S."/>
            <person name="Bason N."/>
            <person name="Churcher C."/>
            <person name="Harris D."/>
            <person name="Norbertczak H."/>
            <person name="Quail M.A."/>
            <person name="Sanders S."/>
            <person name="Thurston S."/>
            <person name="Parkhill J."/>
            <person name="Willassen N.P."/>
            <person name="Thomson N.R."/>
        </authorList>
    </citation>
    <scope>NUCLEOTIDE SEQUENCE [LARGE SCALE GENOMIC DNA]</scope>
    <source>
        <strain evidence="11 12">LFI1238</strain>
    </source>
</reference>
<evidence type="ECO:0000256" key="9">
    <source>
        <dbReference type="PIRNR" id="PIRNR003128"/>
    </source>
</evidence>
<dbReference type="NCBIfam" id="NF008121">
    <property type="entry name" value="PRK10869.1"/>
    <property type="match status" value="1"/>
</dbReference>
<accession>B6EKA5</accession>
<evidence type="ECO:0000256" key="5">
    <source>
        <dbReference type="ARBA" id="ARBA00022763"/>
    </source>
</evidence>
<keyword evidence="7 9" id="KW-0234">DNA repair</keyword>
<organism evidence="11 12">
    <name type="scientific">Aliivibrio salmonicida (strain LFI1238)</name>
    <name type="common">Vibrio salmonicida (strain LFI1238)</name>
    <dbReference type="NCBI Taxonomy" id="316275"/>
    <lineage>
        <taxon>Bacteria</taxon>
        <taxon>Pseudomonadati</taxon>
        <taxon>Pseudomonadota</taxon>
        <taxon>Gammaproteobacteria</taxon>
        <taxon>Vibrionales</taxon>
        <taxon>Vibrionaceae</taxon>
        <taxon>Aliivibrio</taxon>
    </lineage>
</organism>
<dbReference type="PANTHER" id="PTHR11059:SF0">
    <property type="entry name" value="DNA REPAIR PROTEIN RECN"/>
    <property type="match status" value="1"/>
</dbReference>
<dbReference type="Proteomes" id="UP000001730">
    <property type="component" value="Chromosome 1"/>
</dbReference>
<dbReference type="FunFam" id="3.40.50.300:FF:000319">
    <property type="entry name" value="DNA repair protein RecN"/>
    <property type="match status" value="1"/>
</dbReference>
<evidence type="ECO:0000313" key="12">
    <source>
        <dbReference type="Proteomes" id="UP000001730"/>
    </source>
</evidence>
<gene>
    <name evidence="11" type="primary">recN</name>
    <name evidence="11" type="ordered locus">VSAL_I2475</name>
</gene>
<evidence type="ECO:0000256" key="4">
    <source>
        <dbReference type="ARBA" id="ARBA00022741"/>
    </source>
</evidence>
<protein>
    <recommendedName>
        <fullName evidence="3 9">DNA repair protein RecN</fullName>
    </recommendedName>
    <alternativeName>
        <fullName evidence="8 9">Recombination protein N</fullName>
    </alternativeName>
</protein>
<keyword evidence="6" id="KW-0067">ATP-binding</keyword>
<sequence>MLFKFRREWLMLAHIKITHFAIVKSLELDLTKGMTTITGETGAGKSIAIDALGLCLGDRAEASMVRQGEEKAEITVLFTLENNINAKRWLEDNELYDGNDCILRRVITKEGRSRGFINGSPVPATQLKTLGHLLINIHGQHAHHELMKPEYQLNMLDQYAGHLSLLNKTRSRYQAWRQCDNSLKQLIKNSLQNEAQKQLIEYQIKELNELALGEEEFATLEEDHKRLSNSSELVDYCQQAVSLLYENDDVNALQLLQHANNHIQQLSQLDPQLAPLTEMLNDAMIQVEEANHELKHYLDTIDVDPSQIAYVEERFSKVMSMAKKHHVVADELYEHHQQLLAEYERLDCSDEKRELREQEVEELKQHFLESAHKLTKSRQRYAKELNNKITESMQTLSMEKAVFDIQIESDAATKISPLGIDTLCFKVSTNPGQPLHPIAKVASGGELSRISLAIQVITAQKIETPSLIFDEVDVGISGPTAAVVGKMLRTLGESTQVLCVTHLPQVAGCGHNQLFVEKQTTSGKTETQMRPLNTQERVEELARLLGGTKITAHTLANAKELLNAA</sequence>
<dbReference type="GO" id="GO:0006281">
    <property type="term" value="P:DNA repair"/>
    <property type="evidence" value="ECO:0007669"/>
    <property type="project" value="UniProtKB-KW"/>
</dbReference>
<dbReference type="InterPro" id="IPR027417">
    <property type="entry name" value="P-loop_NTPase"/>
</dbReference>
<dbReference type="KEGG" id="vsa:VSAL_I2475"/>
<evidence type="ECO:0000259" key="10">
    <source>
        <dbReference type="Pfam" id="PF02463"/>
    </source>
</evidence>
<comment type="similarity">
    <text evidence="2 9">Belongs to the RecN family.</text>
</comment>
<keyword evidence="5 9" id="KW-0227">DNA damage</keyword>
<evidence type="ECO:0000256" key="3">
    <source>
        <dbReference type="ARBA" id="ARBA00021315"/>
    </source>
</evidence>
<dbReference type="EMBL" id="FM178379">
    <property type="protein sequence ID" value="CAQ80159.1"/>
    <property type="molecule type" value="Genomic_DNA"/>
</dbReference>
<dbReference type="GO" id="GO:0009432">
    <property type="term" value="P:SOS response"/>
    <property type="evidence" value="ECO:0007669"/>
    <property type="project" value="TreeGrafter"/>
</dbReference>
<comment type="function">
    <text evidence="1 9">May be involved in recombinational repair of damaged DNA.</text>
</comment>
<evidence type="ECO:0000256" key="7">
    <source>
        <dbReference type="ARBA" id="ARBA00023204"/>
    </source>
</evidence>
<feature type="domain" description="RecF/RecN/SMC N-terminal" evidence="10">
    <location>
        <begin position="12"/>
        <end position="510"/>
    </location>
</feature>
<dbReference type="FunFam" id="3.40.50.300:FF:000356">
    <property type="entry name" value="DNA repair protein RecN"/>
    <property type="match status" value="1"/>
</dbReference>
<keyword evidence="12" id="KW-1185">Reference proteome</keyword>
<dbReference type="NCBIfam" id="TIGR00634">
    <property type="entry name" value="recN"/>
    <property type="match status" value="1"/>
</dbReference>
<keyword evidence="4" id="KW-0547">Nucleotide-binding</keyword>
<dbReference type="InterPro" id="IPR003395">
    <property type="entry name" value="RecF/RecN/SMC_N"/>
</dbReference>
<evidence type="ECO:0000256" key="8">
    <source>
        <dbReference type="ARBA" id="ARBA00033408"/>
    </source>
</evidence>
<dbReference type="CDD" id="cd03241">
    <property type="entry name" value="ABC_RecN"/>
    <property type="match status" value="2"/>
</dbReference>
<proteinExistence type="inferred from homology"/>
<dbReference type="SUPFAM" id="SSF52540">
    <property type="entry name" value="P-loop containing nucleoside triphosphate hydrolases"/>
    <property type="match status" value="1"/>
</dbReference>
<dbReference type="GO" id="GO:0006310">
    <property type="term" value="P:DNA recombination"/>
    <property type="evidence" value="ECO:0007669"/>
    <property type="project" value="InterPro"/>
</dbReference>
<dbReference type="AlphaFoldDB" id="B6EKA5"/>
<dbReference type="HOGENOM" id="CLU_018297_3_1_6"/>
<evidence type="ECO:0000256" key="1">
    <source>
        <dbReference type="ARBA" id="ARBA00003618"/>
    </source>
</evidence>
<dbReference type="GO" id="GO:0043590">
    <property type="term" value="C:bacterial nucleoid"/>
    <property type="evidence" value="ECO:0007669"/>
    <property type="project" value="TreeGrafter"/>
</dbReference>
<dbReference type="GO" id="GO:0005524">
    <property type="term" value="F:ATP binding"/>
    <property type="evidence" value="ECO:0007669"/>
    <property type="project" value="UniProtKB-KW"/>
</dbReference>
<dbReference type="InterPro" id="IPR004604">
    <property type="entry name" value="DNA_recomb/repair_RecN"/>
</dbReference>
<dbReference type="Pfam" id="PF02463">
    <property type="entry name" value="SMC_N"/>
    <property type="match status" value="1"/>
</dbReference>
<evidence type="ECO:0000256" key="6">
    <source>
        <dbReference type="ARBA" id="ARBA00022840"/>
    </source>
</evidence>
<dbReference type="PANTHER" id="PTHR11059">
    <property type="entry name" value="DNA REPAIR PROTEIN RECN"/>
    <property type="match status" value="1"/>
</dbReference>
<dbReference type="PIRSF" id="PIRSF003128">
    <property type="entry name" value="RecN"/>
    <property type="match status" value="1"/>
</dbReference>